<evidence type="ECO:0000313" key="3">
    <source>
        <dbReference type="Proteomes" id="UP000816034"/>
    </source>
</evidence>
<comment type="caution">
    <text evidence="2">The sequence shown here is derived from an EMBL/GenBank/DDBJ whole genome shotgun (WGS) entry which is preliminary data.</text>
</comment>
<sequence length="121" mass="14326">MYHAGMDQIVDVKIELGPWVWDSVQRWMSLFLEDKECSRCHHPKSEFANIPKNVLNPNEQNDYPNRNVDEAIQIYDNIENLNSNECKGMRPTWEQVLEMKDSQMDDKSRNNKIRELGQRTS</sequence>
<organism evidence="2 3">
    <name type="scientific">Naegleria lovaniensis</name>
    <name type="common">Amoeba</name>
    <dbReference type="NCBI Taxonomy" id="51637"/>
    <lineage>
        <taxon>Eukaryota</taxon>
        <taxon>Discoba</taxon>
        <taxon>Heterolobosea</taxon>
        <taxon>Tetramitia</taxon>
        <taxon>Eutetramitia</taxon>
        <taxon>Vahlkampfiidae</taxon>
        <taxon>Naegleria</taxon>
    </lineage>
</organism>
<dbReference type="Proteomes" id="UP000816034">
    <property type="component" value="Unassembled WGS sequence"/>
</dbReference>
<dbReference type="RefSeq" id="XP_044542422.1">
    <property type="nucleotide sequence ID" value="XM_044688108.1"/>
</dbReference>
<dbReference type="GeneID" id="68104805"/>
<keyword evidence="3" id="KW-1185">Reference proteome</keyword>
<feature type="region of interest" description="Disordered" evidence="1">
    <location>
        <begin position="99"/>
        <end position="121"/>
    </location>
</feature>
<accession>A0AA88KCG0</accession>
<evidence type="ECO:0000256" key="1">
    <source>
        <dbReference type="SAM" id="MobiDB-lite"/>
    </source>
</evidence>
<dbReference type="AlphaFoldDB" id="A0AA88KCG0"/>
<evidence type="ECO:0000313" key="2">
    <source>
        <dbReference type="EMBL" id="KAG2373248.1"/>
    </source>
</evidence>
<reference evidence="2 3" key="1">
    <citation type="journal article" date="2018" name="BMC Genomics">
        <title>The genome of Naegleria lovaniensis, the basis for a comparative approach to unravel pathogenicity factors of the human pathogenic amoeba N. fowleri.</title>
        <authorList>
            <person name="Liechti N."/>
            <person name="Schurch N."/>
            <person name="Bruggmann R."/>
            <person name="Wittwer M."/>
        </authorList>
    </citation>
    <scope>NUCLEOTIDE SEQUENCE [LARGE SCALE GENOMIC DNA]</scope>
    <source>
        <strain evidence="2 3">ATCC 30569</strain>
    </source>
</reference>
<name>A0AA88KCG0_NAELO</name>
<gene>
    <name evidence="2" type="ORF">C9374_012351</name>
</gene>
<dbReference type="EMBL" id="PYSW02000058">
    <property type="protein sequence ID" value="KAG2373248.1"/>
    <property type="molecule type" value="Genomic_DNA"/>
</dbReference>
<protein>
    <submittedName>
        <fullName evidence="2">Uncharacterized protein</fullName>
    </submittedName>
</protein>
<proteinExistence type="predicted"/>